<name>A0A1W2FW84_KIBAR</name>
<dbReference type="AlphaFoldDB" id="A0A1W2FW84"/>
<evidence type="ECO:0000313" key="2">
    <source>
        <dbReference type="EMBL" id="SMD26044.1"/>
    </source>
</evidence>
<evidence type="ECO:0000313" key="3">
    <source>
        <dbReference type="Proteomes" id="UP000192674"/>
    </source>
</evidence>
<feature type="region of interest" description="Disordered" evidence="1">
    <location>
        <begin position="29"/>
        <end position="57"/>
    </location>
</feature>
<organism evidence="2 3">
    <name type="scientific">Kibdelosporangium aridum</name>
    <dbReference type="NCBI Taxonomy" id="2030"/>
    <lineage>
        <taxon>Bacteria</taxon>
        <taxon>Bacillati</taxon>
        <taxon>Actinomycetota</taxon>
        <taxon>Actinomycetes</taxon>
        <taxon>Pseudonocardiales</taxon>
        <taxon>Pseudonocardiaceae</taxon>
        <taxon>Kibdelosporangium</taxon>
    </lineage>
</organism>
<dbReference type="EMBL" id="FWXV01000012">
    <property type="protein sequence ID" value="SMD26044.1"/>
    <property type="molecule type" value="Genomic_DNA"/>
</dbReference>
<reference evidence="2 3" key="1">
    <citation type="submission" date="2017-04" db="EMBL/GenBank/DDBJ databases">
        <authorList>
            <person name="Afonso C.L."/>
            <person name="Miller P.J."/>
            <person name="Scott M.A."/>
            <person name="Spackman E."/>
            <person name="Goraichik I."/>
            <person name="Dimitrov K.M."/>
            <person name="Suarez D.L."/>
            <person name="Swayne D.E."/>
        </authorList>
    </citation>
    <scope>NUCLEOTIDE SEQUENCE [LARGE SCALE GENOMIC DNA]</scope>
    <source>
        <strain evidence="2 3">DSM 43828</strain>
    </source>
</reference>
<evidence type="ECO:0000256" key="1">
    <source>
        <dbReference type="SAM" id="MobiDB-lite"/>
    </source>
</evidence>
<dbReference type="Proteomes" id="UP000192674">
    <property type="component" value="Unassembled WGS sequence"/>
</dbReference>
<accession>A0A1W2FW84</accession>
<sequence>MTRPHNETCVTGVVPGLLSRTFPLWQQTTSNRGVMSTEDLLPQSDTEDLARNGCSAH</sequence>
<gene>
    <name evidence="2" type="ORF">SAMN05661093_09622</name>
</gene>
<protein>
    <submittedName>
        <fullName evidence="2">Uncharacterized protein</fullName>
    </submittedName>
</protein>
<keyword evidence="3" id="KW-1185">Reference proteome</keyword>
<proteinExistence type="predicted"/>